<dbReference type="Gene3D" id="1.50.10.20">
    <property type="match status" value="1"/>
</dbReference>
<dbReference type="InterPro" id="IPR011635">
    <property type="entry name" value="CARDB"/>
</dbReference>
<feature type="domain" description="CARDB" evidence="1">
    <location>
        <begin position="297"/>
        <end position="388"/>
    </location>
</feature>
<dbReference type="Gene3D" id="2.60.40.4070">
    <property type="match status" value="1"/>
</dbReference>
<dbReference type="Proteomes" id="UP001594351">
    <property type="component" value="Unassembled WGS sequence"/>
</dbReference>
<evidence type="ECO:0000313" key="2">
    <source>
        <dbReference type="EMBL" id="MFC1853947.1"/>
    </source>
</evidence>
<keyword evidence="3" id="KW-1185">Reference proteome</keyword>
<dbReference type="InterPro" id="IPR047589">
    <property type="entry name" value="DUF11_rpt"/>
</dbReference>
<feature type="domain" description="CARDB" evidence="1">
    <location>
        <begin position="397"/>
        <end position="502"/>
    </location>
</feature>
<gene>
    <name evidence="2" type="ORF">ACFL27_27500</name>
</gene>
<dbReference type="InterPro" id="IPR013783">
    <property type="entry name" value="Ig-like_fold"/>
</dbReference>
<evidence type="ECO:0000313" key="3">
    <source>
        <dbReference type="Proteomes" id="UP001594351"/>
    </source>
</evidence>
<accession>A0ABV6Z670</accession>
<comment type="caution">
    <text evidence="2">The sequence shown here is derived from an EMBL/GenBank/DDBJ whole genome shotgun (WGS) entry which is preliminary data.</text>
</comment>
<feature type="non-terminal residue" evidence="2">
    <location>
        <position position="1"/>
    </location>
</feature>
<reference evidence="2 3" key="1">
    <citation type="submission" date="2024-09" db="EMBL/GenBank/DDBJ databases">
        <title>Laminarin stimulates single cell rates of sulfate reduction while oxygen inhibits transcriptomic activity in coastal marine sediment.</title>
        <authorList>
            <person name="Lindsay M."/>
            <person name="Orcutt B."/>
            <person name="Emerson D."/>
            <person name="Stepanauskas R."/>
            <person name="D'Angelo T."/>
        </authorList>
    </citation>
    <scope>NUCLEOTIDE SEQUENCE [LARGE SCALE GENOMIC DNA]</scope>
    <source>
        <strain evidence="2">SAG AM-311-K15</strain>
    </source>
</reference>
<dbReference type="Gene3D" id="2.60.40.10">
    <property type="entry name" value="Immunoglobulins"/>
    <property type="match status" value="3"/>
</dbReference>
<dbReference type="SUPFAM" id="SSF48239">
    <property type="entry name" value="Terpenoid cyclases/Protein prenyltransferases"/>
    <property type="match status" value="1"/>
</dbReference>
<dbReference type="Pfam" id="PF07705">
    <property type="entry name" value="CARDB"/>
    <property type="match status" value="2"/>
</dbReference>
<feature type="non-terminal residue" evidence="2">
    <location>
        <position position="995"/>
    </location>
</feature>
<sequence>LQNEDGGFGDKAGSQSTVLSTTIILSSLRSLNWPVEVVENAVLYLLGRQNLDGGWSSGAGLESRVSITASVLLTLEDYCDTYELQVSCTTPLHQARNWLRNTEYPGNGFGDGEARVAETALVGLVYLGTAELELNARIRSYILTHQEANGSWADNAYFTALALQYLGTVIQADLVITPENISVDPEYPLPGQPFQAEALIENRSGVNCENFEVAFYWGDSITGTLIETQTVDTLAPFSIASLDVPNLIVTAAGEFSLSVVVYPPYGIVDIDDTNNQATLVFSSSYKNLTMLPENLVFEPAAAQKGEPVTITALVLDTGSEAVSAPYSVSFYQGDPVPGGILLATVQANNHVASFLWAGSEELGTYTITAVVDESNQIQEFNEGDNQAARSVQITAPPDLVIKEHDVSVLQMYASSGSWARVRITVRNLSLVNITEPFAVRMLDSPDGTPVADDVLIDGLAANETVQLVLDWDTTGLNGVYQTVIQVDPDNAVYEFQEDNNQVIKEITISDCSALPPGDDGYVVNPYFSPNNDQVKDTSTLYFAVITSALLNIEITTTTGRTVRSLVMDEDTDSADCGSIVWDGRDDESQITEDGKYFYKLTFTTPNQGKIIRNFAVTVDNDRALVVDVLDRPEFLEFTNYTPEFESDVTLLDLYPYRTQSAQTPAGSINRVTWFPDETGLFFGASNLPLLVPDQTIAPDTTPGPNLSNFSMSVVDLNGDLIEPGDELEYTMVVRNNGDQSALGVVMTNPAMPGFCDYAQNSTRMGRALVDDLAVGAQGDETYVSRLLNGLTINPTIVYEFNMVQGQEIGSGDLINIFSHLELHLDRATIQTIHHVGGLARGTVNLPGAGGEEQEWLLAESPHWDGDALTGSFFFSNGSDQYQLYLSGTANQDGFSNSGSLLLKENNGDYEEYATVELNGDFVSGSLEPGLIDPGYEVTVTFQVVVTDFFNPWDTFSNQAHVRCEQRGPWLSDGRYHREFAGLNTTVSFQSLNSDG</sequence>
<dbReference type="InterPro" id="IPR008930">
    <property type="entry name" value="Terpenoid_cyclase/PrenylTrfase"/>
</dbReference>
<dbReference type="CDD" id="cd00688">
    <property type="entry name" value="ISOPREN_C2_like"/>
    <property type="match status" value="1"/>
</dbReference>
<proteinExistence type="predicted"/>
<protein>
    <submittedName>
        <fullName evidence="2">CARDB domain-containing protein</fullName>
    </submittedName>
</protein>
<dbReference type="EMBL" id="JBHPBY010000656">
    <property type="protein sequence ID" value="MFC1853947.1"/>
    <property type="molecule type" value="Genomic_DNA"/>
</dbReference>
<evidence type="ECO:0000259" key="1">
    <source>
        <dbReference type="Pfam" id="PF07705"/>
    </source>
</evidence>
<organism evidence="2 3">
    <name type="scientific">candidate division CSSED10-310 bacterium</name>
    <dbReference type="NCBI Taxonomy" id="2855610"/>
    <lineage>
        <taxon>Bacteria</taxon>
        <taxon>Bacteria division CSSED10-310</taxon>
    </lineage>
</organism>
<name>A0ABV6Z670_UNCC1</name>
<dbReference type="NCBIfam" id="TIGR01451">
    <property type="entry name" value="B_ant_repeat"/>
    <property type="match status" value="1"/>
</dbReference>